<dbReference type="SUPFAM" id="SSF53590">
    <property type="entry name" value="Nucleoside hydrolase"/>
    <property type="match status" value="1"/>
</dbReference>
<dbReference type="Gene3D" id="3.90.245.10">
    <property type="entry name" value="Ribonucleoside hydrolase-like"/>
    <property type="match status" value="1"/>
</dbReference>
<gene>
    <name evidence="2" type="ORF">SAMN04489712_104509</name>
</gene>
<dbReference type="Proteomes" id="UP000236723">
    <property type="component" value="Unassembled WGS sequence"/>
</dbReference>
<name>A0A1H5ZDT2_9ACTN</name>
<feature type="domain" description="Inosine/uridine-preferring nucleoside hydrolase" evidence="1">
    <location>
        <begin position="13"/>
        <end position="257"/>
    </location>
</feature>
<evidence type="ECO:0000313" key="3">
    <source>
        <dbReference type="Proteomes" id="UP000236723"/>
    </source>
</evidence>
<dbReference type="InterPro" id="IPR036452">
    <property type="entry name" value="Ribo_hydro-like"/>
</dbReference>
<keyword evidence="2" id="KW-0378">Hydrolase</keyword>
<reference evidence="3" key="1">
    <citation type="submission" date="2016-10" db="EMBL/GenBank/DDBJ databases">
        <authorList>
            <person name="Varghese N."/>
            <person name="Submissions S."/>
        </authorList>
    </citation>
    <scope>NUCLEOTIDE SEQUENCE [LARGE SCALE GENOMIC DNA]</scope>
    <source>
        <strain evidence="3">DSM 43163</strain>
    </source>
</reference>
<sequence>MLDLVLDLETQDPDDVLTLCLVACHPAVALRAVTITPGAPAQVALVRHVLGRLERRDVPVGASDPGTGKDHVSGFHHKWLGTPPPAEPDGPADVVMAEALTRHPEAVLLTGGPLHNLRRLLEGHANVRPVRWVAQGGFAGDNLVRPEHRLPKFEGLRHCPTFNFNGERTAAMLALSPESGIGRRELVSKNVTHGVRYDRELHERLRPYRDRTAGLALIHAGMELYLRKRRAGKLLHDPTAACAAIDPGICGWAEVEMVRDGLAWGAEPTAGSGTFITVSLDRERLLSTFVGEPLG</sequence>
<proteinExistence type="predicted"/>
<evidence type="ECO:0000313" key="2">
    <source>
        <dbReference type="EMBL" id="SEG34639.1"/>
    </source>
</evidence>
<dbReference type="EMBL" id="FNVO01000004">
    <property type="protein sequence ID" value="SEG34639.1"/>
    <property type="molecule type" value="Genomic_DNA"/>
</dbReference>
<dbReference type="GO" id="GO:0016799">
    <property type="term" value="F:hydrolase activity, hydrolyzing N-glycosyl compounds"/>
    <property type="evidence" value="ECO:0007669"/>
    <property type="project" value="InterPro"/>
</dbReference>
<keyword evidence="3" id="KW-1185">Reference proteome</keyword>
<dbReference type="RefSeq" id="WP_103937921.1">
    <property type="nucleotide sequence ID" value="NZ_FNVO01000004.1"/>
</dbReference>
<dbReference type="AlphaFoldDB" id="A0A1H5ZDT2"/>
<dbReference type="InterPro" id="IPR001910">
    <property type="entry name" value="Inosine/uridine_hydrolase_dom"/>
</dbReference>
<evidence type="ECO:0000259" key="1">
    <source>
        <dbReference type="Pfam" id="PF01156"/>
    </source>
</evidence>
<protein>
    <submittedName>
        <fullName evidence="2">Pyrimidine-specific ribonucleoside hydrolase</fullName>
    </submittedName>
</protein>
<dbReference type="OrthoDB" id="9797882at2"/>
<dbReference type="Pfam" id="PF01156">
    <property type="entry name" value="IU_nuc_hydro"/>
    <property type="match status" value="1"/>
</dbReference>
<organism evidence="2 3">
    <name type="scientific">Thermomonospora echinospora</name>
    <dbReference type="NCBI Taxonomy" id="1992"/>
    <lineage>
        <taxon>Bacteria</taxon>
        <taxon>Bacillati</taxon>
        <taxon>Actinomycetota</taxon>
        <taxon>Actinomycetes</taxon>
        <taxon>Streptosporangiales</taxon>
        <taxon>Thermomonosporaceae</taxon>
        <taxon>Thermomonospora</taxon>
    </lineage>
</organism>
<accession>A0A1H5ZDT2</accession>